<dbReference type="NCBIfam" id="TIGR00012">
    <property type="entry name" value="L29"/>
    <property type="match status" value="1"/>
</dbReference>
<dbReference type="HAMAP" id="MF_00374">
    <property type="entry name" value="Ribosomal_uL29"/>
    <property type="match status" value="1"/>
</dbReference>
<dbReference type="AlphaFoldDB" id="A0A1G1ZKP4"/>
<dbReference type="InterPro" id="IPR001854">
    <property type="entry name" value="Ribosomal_uL29"/>
</dbReference>
<accession>A0A1G1ZKP4</accession>
<evidence type="ECO:0000313" key="7">
    <source>
        <dbReference type="Proteomes" id="UP000177960"/>
    </source>
</evidence>
<evidence type="ECO:0000256" key="1">
    <source>
        <dbReference type="ARBA" id="ARBA00009254"/>
    </source>
</evidence>
<protein>
    <recommendedName>
        <fullName evidence="4 5">Large ribosomal subunit protein uL29</fullName>
    </recommendedName>
</protein>
<name>A0A1G1ZKP4_9BACT</name>
<dbReference type="GO" id="GO:0003735">
    <property type="term" value="F:structural constituent of ribosome"/>
    <property type="evidence" value="ECO:0007669"/>
    <property type="project" value="InterPro"/>
</dbReference>
<evidence type="ECO:0000313" key="6">
    <source>
        <dbReference type="EMBL" id="OGY64450.1"/>
    </source>
</evidence>
<organism evidence="6 7">
    <name type="scientific">Candidatus Harrisonbacteria bacterium RIFCSPHIGHO2_02_FULL_42_16</name>
    <dbReference type="NCBI Taxonomy" id="1798404"/>
    <lineage>
        <taxon>Bacteria</taxon>
        <taxon>Candidatus Harrisoniibacteriota</taxon>
    </lineage>
</organism>
<dbReference type="STRING" id="1798404.A3B92_02895"/>
<gene>
    <name evidence="5" type="primary">rpmC</name>
    <name evidence="6" type="ORF">A3B92_02895</name>
</gene>
<keyword evidence="3 5" id="KW-0687">Ribonucleoprotein</keyword>
<comment type="similarity">
    <text evidence="1 5">Belongs to the universal ribosomal protein uL29 family.</text>
</comment>
<dbReference type="GO" id="GO:0005840">
    <property type="term" value="C:ribosome"/>
    <property type="evidence" value="ECO:0007669"/>
    <property type="project" value="UniProtKB-KW"/>
</dbReference>
<dbReference type="SUPFAM" id="SSF46561">
    <property type="entry name" value="Ribosomal protein L29 (L29p)"/>
    <property type="match status" value="1"/>
</dbReference>
<reference evidence="6 7" key="1">
    <citation type="journal article" date="2016" name="Nat. Commun.">
        <title>Thousands of microbial genomes shed light on interconnected biogeochemical processes in an aquifer system.</title>
        <authorList>
            <person name="Anantharaman K."/>
            <person name="Brown C.T."/>
            <person name="Hug L.A."/>
            <person name="Sharon I."/>
            <person name="Castelle C.J."/>
            <person name="Probst A.J."/>
            <person name="Thomas B.C."/>
            <person name="Singh A."/>
            <person name="Wilkins M.J."/>
            <person name="Karaoz U."/>
            <person name="Brodie E.L."/>
            <person name="Williams K.H."/>
            <person name="Hubbard S.S."/>
            <person name="Banfield J.F."/>
        </authorList>
    </citation>
    <scope>NUCLEOTIDE SEQUENCE [LARGE SCALE GENOMIC DNA]</scope>
</reference>
<dbReference type="Proteomes" id="UP000177960">
    <property type="component" value="Unassembled WGS sequence"/>
</dbReference>
<evidence type="ECO:0000256" key="4">
    <source>
        <dbReference type="ARBA" id="ARBA00035204"/>
    </source>
</evidence>
<sequence length="67" mass="7756">MKKALLQDLRNKNQDDLFKELVSDREQLRQLRADIAGGKVKNVREARRVKKIIAVINTLIKEKDGVK</sequence>
<dbReference type="GO" id="GO:1990904">
    <property type="term" value="C:ribonucleoprotein complex"/>
    <property type="evidence" value="ECO:0007669"/>
    <property type="project" value="UniProtKB-KW"/>
</dbReference>
<keyword evidence="2 5" id="KW-0689">Ribosomal protein</keyword>
<dbReference type="EMBL" id="MHJG01000003">
    <property type="protein sequence ID" value="OGY64450.1"/>
    <property type="molecule type" value="Genomic_DNA"/>
</dbReference>
<dbReference type="Pfam" id="PF00831">
    <property type="entry name" value="Ribosomal_L29"/>
    <property type="match status" value="1"/>
</dbReference>
<dbReference type="Gene3D" id="1.10.287.310">
    <property type="match status" value="1"/>
</dbReference>
<evidence type="ECO:0000256" key="2">
    <source>
        <dbReference type="ARBA" id="ARBA00022980"/>
    </source>
</evidence>
<evidence type="ECO:0000256" key="3">
    <source>
        <dbReference type="ARBA" id="ARBA00023274"/>
    </source>
</evidence>
<dbReference type="GO" id="GO:0006412">
    <property type="term" value="P:translation"/>
    <property type="evidence" value="ECO:0007669"/>
    <property type="project" value="UniProtKB-UniRule"/>
</dbReference>
<proteinExistence type="inferred from homology"/>
<dbReference type="InterPro" id="IPR036049">
    <property type="entry name" value="Ribosomal_uL29_sf"/>
</dbReference>
<evidence type="ECO:0000256" key="5">
    <source>
        <dbReference type="HAMAP-Rule" id="MF_00374"/>
    </source>
</evidence>
<comment type="caution">
    <text evidence="6">The sequence shown here is derived from an EMBL/GenBank/DDBJ whole genome shotgun (WGS) entry which is preliminary data.</text>
</comment>